<comment type="subcellular location">
    <subcellularLocation>
        <location evidence="1">Membrane</location>
        <topology evidence="1">Single-pass type IV membrane protein</topology>
    </subcellularLocation>
</comment>
<evidence type="ECO:0000256" key="6">
    <source>
        <dbReference type="ARBA" id="ARBA00023136"/>
    </source>
</evidence>
<evidence type="ECO:0000256" key="5">
    <source>
        <dbReference type="ARBA" id="ARBA00022989"/>
    </source>
</evidence>
<accession>A0A1B6G568</accession>
<dbReference type="Pfam" id="PF05739">
    <property type="entry name" value="SNARE"/>
    <property type="match status" value="1"/>
</dbReference>
<dbReference type="GO" id="GO:0031201">
    <property type="term" value="C:SNARE complex"/>
    <property type="evidence" value="ECO:0007669"/>
    <property type="project" value="TreeGrafter"/>
</dbReference>
<dbReference type="GO" id="GO:0000149">
    <property type="term" value="F:SNARE binding"/>
    <property type="evidence" value="ECO:0007669"/>
    <property type="project" value="TreeGrafter"/>
</dbReference>
<evidence type="ECO:0000256" key="7">
    <source>
        <dbReference type="RuleBase" id="RU003858"/>
    </source>
</evidence>
<dbReference type="GO" id="GO:0031629">
    <property type="term" value="P:synaptic vesicle fusion to presynaptic active zone membrane"/>
    <property type="evidence" value="ECO:0007669"/>
    <property type="project" value="TreeGrafter"/>
</dbReference>
<proteinExistence type="inferred from homology"/>
<evidence type="ECO:0000256" key="9">
    <source>
        <dbReference type="SAM" id="Phobius"/>
    </source>
</evidence>
<feature type="region of interest" description="Disordered" evidence="8">
    <location>
        <begin position="320"/>
        <end position="365"/>
    </location>
</feature>
<evidence type="ECO:0000256" key="1">
    <source>
        <dbReference type="ARBA" id="ARBA00004211"/>
    </source>
</evidence>
<dbReference type="SMART" id="SM00397">
    <property type="entry name" value="t_SNARE"/>
    <property type="match status" value="1"/>
</dbReference>
<evidence type="ECO:0000256" key="8">
    <source>
        <dbReference type="SAM" id="MobiDB-lite"/>
    </source>
</evidence>
<evidence type="ECO:0000313" key="11">
    <source>
        <dbReference type="EMBL" id="JAS57579.1"/>
    </source>
</evidence>
<dbReference type="InterPro" id="IPR045242">
    <property type="entry name" value="Syntaxin"/>
</dbReference>
<dbReference type="PROSITE" id="PS00914">
    <property type="entry name" value="SYNTAXIN"/>
    <property type="match status" value="1"/>
</dbReference>
<keyword evidence="3 9" id="KW-0812">Transmembrane</keyword>
<sequence length="365" mass="41244">MVKDRLSALQAAVKEWEADNLGLELDDQDYGITNYAVDIDLDEEAGYMERFFKEVKQSRDWINTIVLNVAEIRNLHGNLLSSPRPDETMKAELDVRTDTIKQLAKRVNSNLKSLEKRISQEEEDLSEGDPVPAGLRIRRTQHATTLHLFVQAVTEFNLEQVDYKEKCEERIHRIASIAKAEVSDEKLEELLEQGNYGSIFNSDIITETQEARRALEDIQIRHEELLRLEKSIKELRDLFVEMAILVEQQGDLINSIEHHVLEAGEAVETAKVQTKKAIRYKGKARKKKIILLVIAVVVVLALVAYIYFSFIKPWIGNSSSADTPRTITTTTTTTTTTTSTTAPPRPVSNYSADNSTSLDDSPSSL</sequence>
<dbReference type="AlphaFoldDB" id="A0A1B6G568"/>
<comment type="similarity">
    <text evidence="2 7">Belongs to the syntaxin family.</text>
</comment>
<dbReference type="GO" id="GO:0008021">
    <property type="term" value="C:synaptic vesicle"/>
    <property type="evidence" value="ECO:0007669"/>
    <property type="project" value="TreeGrafter"/>
</dbReference>
<protein>
    <recommendedName>
        <fullName evidence="10">t-SNARE coiled-coil homology domain-containing protein</fullName>
    </recommendedName>
</protein>
<evidence type="ECO:0000256" key="3">
    <source>
        <dbReference type="ARBA" id="ARBA00022692"/>
    </source>
</evidence>
<feature type="compositionally biased region" description="Low complexity" evidence="8">
    <location>
        <begin position="326"/>
        <end position="341"/>
    </location>
</feature>
<dbReference type="InterPro" id="IPR000727">
    <property type="entry name" value="T_SNARE_dom"/>
</dbReference>
<dbReference type="GO" id="GO:0048787">
    <property type="term" value="C:presynaptic active zone membrane"/>
    <property type="evidence" value="ECO:0007669"/>
    <property type="project" value="TreeGrafter"/>
</dbReference>
<keyword evidence="4" id="KW-0532">Neurotransmitter transport</keyword>
<dbReference type="PANTHER" id="PTHR19957">
    <property type="entry name" value="SYNTAXIN"/>
    <property type="match status" value="1"/>
</dbReference>
<evidence type="ECO:0000256" key="4">
    <source>
        <dbReference type="ARBA" id="ARBA00022775"/>
    </source>
</evidence>
<keyword evidence="5 9" id="KW-1133">Transmembrane helix</keyword>
<dbReference type="Gene3D" id="1.20.58.70">
    <property type="match status" value="1"/>
</dbReference>
<dbReference type="InterPro" id="IPR006011">
    <property type="entry name" value="Syntaxin_N"/>
</dbReference>
<feature type="domain" description="T-SNARE coiled-coil homology" evidence="10">
    <location>
        <begin position="215"/>
        <end position="277"/>
    </location>
</feature>
<dbReference type="GO" id="GO:0006886">
    <property type="term" value="P:intracellular protein transport"/>
    <property type="evidence" value="ECO:0007669"/>
    <property type="project" value="InterPro"/>
</dbReference>
<feature type="compositionally biased region" description="Polar residues" evidence="8">
    <location>
        <begin position="348"/>
        <end position="365"/>
    </location>
</feature>
<dbReference type="GO" id="GO:0048278">
    <property type="term" value="P:vesicle docking"/>
    <property type="evidence" value="ECO:0007669"/>
    <property type="project" value="TreeGrafter"/>
</dbReference>
<dbReference type="InterPro" id="IPR006012">
    <property type="entry name" value="Syntaxin/epimorphin_CS"/>
</dbReference>
<dbReference type="CDD" id="cd15848">
    <property type="entry name" value="SNARE_syntaxin1-like"/>
    <property type="match status" value="1"/>
</dbReference>
<dbReference type="PROSITE" id="PS50192">
    <property type="entry name" value="T_SNARE"/>
    <property type="match status" value="1"/>
</dbReference>
<evidence type="ECO:0000259" key="10">
    <source>
        <dbReference type="PROSITE" id="PS50192"/>
    </source>
</evidence>
<dbReference type="Gene3D" id="1.20.5.110">
    <property type="match status" value="1"/>
</dbReference>
<keyword evidence="4" id="KW-0813">Transport</keyword>
<dbReference type="SMART" id="SM00503">
    <property type="entry name" value="SynN"/>
    <property type="match status" value="1"/>
</dbReference>
<dbReference type="FunFam" id="1.20.58.70:FF:000011">
    <property type="entry name" value="Syntaxin 4"/>
    <property type="match status" value="1"/>
</dbReference>
<keyword evidence="6 9" id="KW-0472">Membrane</keyword>
<reference evidence="11" key="1">
    <citation type="submission" date="2015-11" db="EMBL/GenBank/DDBJ databases">
        <title>De novo transcriptome assembly of four potential Pierce s Disease insect vectors from Arizona vineyards.</title>
        <authorList>
            <person name="Tassone E.E."/>
        </authorList>
    </citation>
    <scope>NUCLEOTIDE SEQUENCE</scope>
</reference>
<feature type="transmembrane region" description="Helical" evidence="9">
    <location>
        <begin position="289"/>
        <end position="308"/>
    </location>
</feature>
<dbReference type="InterPro" id="IPR010989">
    <property type="entry name" value="SNARE"/>
</dbReference>
<gene>
    <name evidence="11" type="ORF">g.17029</name>
</gene>
<organism evidence="11">
    <name type="scientific">Cuerna arida</name>
    <dbReference type="NCBI Taxonomy" id="1464854"/>
    <lineage>
        <taxon>Eukaryota</taxon>
        <taxon>Metazoa</taxon>
        <taxon>Ecdysozoa</taxon>
        <taxon>Arthropoda</taxon>
        <taxon>Hexapoda</taxon>
        <taxon>Insecta</taxon>
        <taxon>Pterygota</taxon>
        <taxon>Neoptera</taxon>
        <taxon>Paraneoptera</taxon>
        <taxon>Hemiptera</taxon>
        <taxon>Auchenorrhyncha</taxon>
        <taxon>Membracoidea</taxon>
        <taxon>Cicadellidae</taxon>
        <taxon>Cicadellinae</taxon>
        <taxon>Proconiini</taxon>
        <taxon>Cuerna</taxon>
    </lineage>
</organism>
<evidence type="ECO:0000256" key="2">
    <source>
        <dbReference type="ARBA" id="ARBA00009063"/>
    </source>
</evidence>
<dbReference type="PANTHER" id="PTHR19957:SF307">
    <property type="entry name" value="PROTEIN SSO1-RELATED"/>
    <property type="match status" value="1"/>
</dbReference>
<dbReference type="CDD" id="cd00179">
    <property type="entry name" value="SynN"/>
    <property type="match status" value="1"/>
</dbReference>
<dbReference type="GO" id="GO:0005484">
    <property type="term" value="F:SNAP receptor activity"/>
    <property type="evidence" value="ECO:0007669"/>
    <property type="project" value="InterPro"/>
</dbReference>
<name>A0A1B6G568_9HEMI</name>
<dbReference type="Pfam" id="PF00804">
    <property type="entry name" value="Syntaxin"/>
    <property type="match status" value="1"/>
</dbReference>
<dbReference type="EMBL" id="GECZ01012190">
    <property type="protein sequence ID" value="JAS57579.1"/>
    <property type="molecule type" value="Transcribed_RNA"/>
</dbReference>
<dbReference type="SUPFAM" id="SSF47661">
    <property type="entry name" value="t-snare proteins"/>
    <property type="match status" value="1"/>
</dbReference>